<keyword evidence="7" id="KW-0411">Iron-sulfur</keyword>
<evidence type="ECO:0000256" key="7">
    <source>
        <dbReference type="ARBA" id="ARBA00023014"/>
    </source>
</evidence>
<dbReference type="InterPro" id="IPR036318">
    <property type="entry name" value="FAD-bd_PCMH-like_sf"/>
</dbReference>
<dbReference type="GO" id="GO:0071949">
    <property type="term" value="F:FAD binding"/>
    <property type="evidence" value="ECO:0007669"/>
    <property type="project" value="InterPro"/>
</dbReference>
<proteinExistence type="predicted"/>
<dbReference type="SUPFAM" id="SSF47741">
    <property type="entry name" value="CO dehydrogenase ISP C-domain like"/>
    <property type="match status" value="1"/>
</dbReference>
<dbReference type="RefSeq" id="WP_085545655.1">
    <property type="nucleotide sequence ID" value="NZ_FXBB01000051.1"/>
</dbReference>
<name>A0A1X7L944_9BACT</name>
<reference evidence="11" key="1">
    <citation type="submission" date="2017-04" db="EMBL/GenBank/DDBJ databases">
        <authorList>
            <person name="Varghese N."/>
            <person name="Submissions S."/>
        </authorList>
    </citation>
    <scope>NUCLEOTIDE SEQUENCE [LARGE SCALE GENOMIC DNA]</scope>
    <source>
        <strain evidence="11">USBA 82</strain>
    </source>
</reference>
<feature type="domain" description="2Fe-2S ferredoxin-type" evidence="8">
    <location>
        <begin position="1"/>
        <end position="77"/>
    </location>
</feature>
<feature type="domain" description="FAD-binding PCMH-type" evidence="9">
    <location>
        <begin position="174"/>
        <end position="349"/>
    </location>
</feature>
<dbReference type="GO" id="GO:0051537">
    <property type="term" value="F:2 iron, 2 sulfur cluster binding"/>
    <property type="evidence" value="ECO:0007669"/>
    <property type="project" value="UniProtKB-KW"/>
</dbReference>
<protein>
    <submittedName>
        <fullName evidence="10">Carbon-monoxide dehydrogenase small subunit/xanthine dehydrogenase small subunit</fullName>
    </submittedName>
</protein>
<dbReference type="PANTHER" id="PTHR45444:SF3">
    <property type="entry name" value="XANTHINE DEHYDROGENASE"/>
    <property type="match status" value="1"/>
</dbReference>
<dbReference type="EMBL" id="FXBB01000051">
    <property type="protein sequence ID" value="SMG50077.1"/>
    <property type="molecule type" value="Genomic_DNA"/>
</dbReference>
<dbReference type="InterPro" id="IPR002346">
    <property type="entry name" value="Mopterin_DH_FAD-bd"/>
</dbReference>
<keyword evidence="1" id="KW-0285">Flavoprotein</keyword>
<dbReference type="Pfam" id="PF01799">
    <property type="entry name" value="Fer2_2"/>
    <property type="match status" value="1"/>
</dbReference>
<dbReference type="PANTHER" id="PTHR45444">
    <property type="entry name" value="XANTHINE DEHYDROGENASE"/>
    <property type="match status" value="1"/>
</dbReference>
<dbReference type="Pfam" id="PF03450">
    <property type="entry name" value="CO_deh_flav_C"/>
    <property type="match status" value="1"/>
</dbReference>
<dbReference type="SUPFAM" id="SSF55447">
    <property type="entry name" value="CO dehydrogenase flavoprotein C-terminal domain-like"/>
    <property type="match status" value="1"/>
</dbReference>
<dbReference type="Gene3D" id="3.30.390.50">
    <property type="entry name" value="CO dehydrogenase flavoprotein, C-terminal domain"/>
    <property type="match status" value="1"/>
</dbReference>
<dbReference type="InterPro" id="IPR001041">
    <property type="entry name" value="2Fe-2S_ferredoxin-type"/>
</dbReference>
<keyword evidence="11" id="KW-1185">Reference proteome</keyword>
<dbReference type="InterPro" id="IPR016167">
    <property type="entry name" value="FAD-bd_PCMH_sub1"/>
</dbReference>
<evidence type="ECO:0000259" key="9">
    <source>
        <dbReference type="PROSITE" id="PS51387"/>
    </source>
</evidence>
<dbReference type="InterPro" id="IPR006058">
    <property type="entry name" value="2Fe2S_fd_BS"/>
</dbReference>
<evidence type="ECO:0000256" key="2">
    <source>
        <dbReference type="ARBA" id="ARBA00022714"/>
    </source>
</evidence>
<accession>A0A1X7L944</accession>
<dbReference type="InterPro" id="IPR012675">
    <property type="entry name" value="Beta-grasp_dom_sf"/>
</dbReference>
<dbReference type="PROSITE" id="PS00197">
    <property type="entry name" value="2FE2S_FER_1"/>
    <property type="match status" value="1"/>
</dbReference>
<dbReference type="GO" id="GO:0016491">
    <property type="term" value="F:oxidoreductase activity"/>
    <property type="evidence" value="ECO:0007669"/>
    <property type="project" value="UniProtKB-KW"/>
</dbReference>
<dbReference type="FunFam" id="1.10.150.120:FF:000003">
    <property type="entry name" value="Carbon monoxide dehydrogenase, small subunit"/>
    <property type="match status" value="1"/>
</dbReference>
<dbReference type="CDD" id="cd00207">
    <property type="entry name" value="fer2"/>
    <property type="match status" value="1"/>
</dbReference>
<dbReference type="Pfam" id="PF00111">
    <property type="entry name" value="Fer2"/>
    <property type="match status" value="1"/>
</dbReference>
<dbReference type="OrthoDB" id="4903at2"/>
<dbReference type="FunFam" id="3.30.465.10:FF:000017">
    <property type="entry name" value="Xanthine dehydrogenase, FAD binding subunit"/>
    <property type="match status" value="1"/>
</dbReference>
<dbReference type="SUPFAM" id="SSF54292">
    <property type="entry name" value="2Fe-2S ferredoxin-like"/>
    <property type="match status" value="1"/>
</dbReference>
<organism evidence="10 11">
    <name type="scientific">Dethiosulfovibrio salsuginis</name>
    <dbReference type="NCBI Taxonomy" id="561720"/>
    <lineage>
        <taxon>Bacteria</taxon>
        <taxon>Thermotogati</taxon>
        <taxon>Synergistota</taxon>
        <taxon>Synergistia</taxon>
        <taxon>Synergistales</taxon>
        <taxon>Dethiosulfovibrionaceae</taxon>
        <taxon>Dethiosulfovibrio</taxon>
    </lineage>
</organism>
<dbReference type="PROSITE" id="PS51085">
    <property type="entry name" value="2FE2S_FER_2"/>
    <property type="match status" value="1"/>
</dbReference>
<dbReference type="InterPro" id="IPR005107">
    <property type="entry name" value="CO_DH_flav_C"/>
</dbReference>
<evidence type="ECO:0000313" key="10">
    <source>
        <dbReference type="EMBL" id="SMG50077.1"/>
    </source>
</evidence>
<dbReference type="SMART" id="SM01092">
    <property type="entry name" value="CO_deh_flav_C"/>
    <property type="match status" value="1"/>
</dbReference>
<dbReference type="Gene3D" id="3.30.43.10">
    <property type="entry name" value="Uridine Diphospho-n-acetylenolpyruvylglucosamine Reductase, domain 2"/>
    <property type="match status" value="1"/>
</dbReference>
<evidence type="ECO:0000256" key="3">
    <source>
        <dbReference type="ARBA" id="ARBA00022723"/>
    </source>
</evidence>
<dbReference type="InterPro" id="IPR036683">
    <property type="entry name" value="CO_DH_flav_C_dom_sf"/>
</dbReference>
<dbReference type="InterPro" id="IPR016166">
    <property type="entry name" value="FAD-bd_PCMH"/>
</dbReference>
<dbReference type="InterPro" id="IPR016169">
    <property type="entry name" value="FAD-bd_PCMH_sub2"/>
</dbReference>
<dbReference type="Gene3D" id="3.10.20.30">
    <property type="match status" value="1"/>
</dbReference>
<keyword evidence="5" id="KW-0560">Oxidoreductase</keyword>
<evidence type="ECO:0000259" key="8">
    <source>
        <dbReference type="PROSITE" id="PS51085"/>
    </source>
</evidence>
<evidence type="ECO:0000313" key="11">
    <source>
        <dbReference type="Proteomes" id="UP000193355"/>
    </source>
</evidence>
<keyword evidence="2" id="KW-0001">2Fe-2S</keyword>
<keyword evidence="4" id="KW-0274">FAD</keyword>
<dbReference type="InterPro" id="IPR002888">
    <property type="entry name" value="2Fe-2S-bd"/>
</dbReference>
<dbReference type="Gene3D" id="3.30.465.10">
    <property type="match status" value="1"/>
</dbReference>
<dbReference type="InterPro" id="IPR036010">
    <property type="entry name" value="2Fe-2S_ferredoxin-like_sf"/>
</dbReference>
<evidence type="ECO:0000256" key="6">
    <source>
        <dbReference type="ARBA" id="ARBA00023004"/>
    </source>
</evidence>
<gene>
    <name evidence="10" type="ORF">SAMN06275492_15111</name>
</gene>
<evidence type="ECO:0000256" key="5">
    <source>
        <dbReference type="ARBA" id="ARBA00023002"/>
    </source>
</evidence>
<dbReference type="AlphaFoldDB" id="A0A1X7L944"/>
<dbReference type="Gene3D" id="1.10.150.120">
    <property type="entry name" value="[2Fe-2S]-binding domain"/>
    <property type="match status" value="1"/>
</dbReference>
<dbReference type="Proteomes" id="UP000193355">
    <property type="component" value="Unassembled WGS sequence"/>
</dbReference>
<dbReference type="InterPro" id="IPR016208">
    <property type="entry name" value="Ald_Oxase/xanthine_DH-like"/>
</dbReference>
<dbReference type="InterPro" id="IPR036884">
    <property type="entry name" value="2Fe-2S-bd_dom_sf"/>
</dbReference>
<dbReference type="GO" id="GO:0005506">
    <property type="term" value="F:iron ion binding"/>
    <property type="evidence" value="ECO:0007669"/>
    <property type="project" value="InterPro"/>
</dbReference>
<dbReference type="PROSITE" id="PS51387">
    <property type="entry name" value="FAD_PCMH"/>
    <property type="match status" value="1"/>
</dbReference>
<keyword evidence="3" id="KW-0479">Metal-binding</keyword>
<dbReference type="Pfam" id="PF00941">
    <property type="entry name" value="FAD_binding_5"/>
    <property type="match status" value="1"/>
</dbReference>
<evidence type="ECO:0000256" key="1">
    <source>
        <dbReference type="ARBA" id="ARBA00022630"/>
    </source>
</evidence>
<dbReference type="STRING" id="561720.SAMN06275492_15111"/>
<evidence type="ECO:0000256" key="4">
    <source>
        <dbReference type="ARBA" id="ARBA00022827"/>
    </source>
</evidence>
<keyword evidence="6" id="KW-0408">Iron</keyword>
<sequence>MKIELYINRESYQIDIVPRDRLLDVLRRYRGLTGTKEGCGEGECGACAVILDGRLVNSCMVPALELHGSKVITVEGLAGETDPLQRAFVEEGAVQCGFCTPGMVMAARSLLARNPNPSREEIKEGLAGNLCRCTGYEKIIKAVSRAAQEGYGKIAASDLEDQEMVRPSGPPVLSEDEKERIFLPYDLDEACEALEKHPDIYMLAGTTDFYPDIKKGAKFPEKLMDLTHLCDLKKIEEEEGVVVIGSGVTTQRIAEDPVVGGYFPALREAADMSAAIAIKNKATIGGNLMTASPAADMPPVLLMLGASVIFRSSSGRREVPMEDFFRGYRKTAIEPGELLESVRIPIPAEGTSQAFYKRGSRKSLTIARVNVACSARLDNGVIRDMKVVAGTMAVLPTVITAVSELVEGKPVTQSLVEAVREAARDGVHPRTSEEYRKNVTGNLVARFVMELGQDL</sequence>
<dbReference type="SUPFAM" id="SSF56176">
    <property type="entry name" value="FAD-binding/transporter-associated domain-like"/>
    <property type="match status" value="1"/>
</dbReference>